<comment type="caution">
    <text evidence="2">The sequence shown here is derived from an EMBL/GenBank/DDBJ whole genome shotgun (WGS) entry which is preliminary data.</text>
</comment>
<feature type="non-terminal residue" evidence="2">
    <location>
        <position position="177"/>
    </location>
</feature>
<dbReference type="PANTHER" id="PTHR45947">
    <property type="entry name" value="SULFOQUINOVOSYL TRANSFERASE SQD2"/>
    <property type="match status" value="1"/>
</dbReference>
<dbReference type="PANTHER" id="PTHR45947:SF3">
    <property type="entry name" value="SULFOQUINOVOSYL TRANSFERASE SQD2"/>
    <property type="match status" value="1"/>
</dbReference>
<gene>
    <name evidence="2" type="ORF">S01H1_59373</name>
</gene>
<dbReference type="Gene3D" id="3.40.50.2000">
    <property type="entry name" value="Glycogen Phosphorylase B"/>
    <property type="match status" value="1"/>
</dbReference>
<dbReference type="Pfam" id="PF13439">
    <property type="entry name" value="Glyco_transf_4"/>
    <property type="match status" value="1"/>
</dbReference>
<dbReference type="InterPro" id="IPR028098">
    <property type="entry name" value="Glyco_trans_4-like_N"/>
</dbReference>
<sequence length="177" mass="20180">MPRICLVTHFFPPHMGGIEKVSYEQSKRLTESGYEIDVLTSKIKGQNEHPAKGIRVFAYPSLKLAERFGVPYPILTVEAYKKFAKIIKKCDLVHAHGHVYMSSYLAGKIAKKYKKPFIVTQHNTFIDYKSWLNTLEHLNDLTIGKSVLKHADRILTVSKETMKYVLRLGADKAKTSV</sequence>
<proteinExistence type="predicted"/>
<dbReference type="GO" id="GO:0016757">
    <property type="term" value="F:glycosyltransferase activity"/>
    <property type="evidence" value="ECO:0007669"/>
    <property type="project" value="TreeGrafter"/>
</dbReference>
<dbReference type="SUPFAM" id="SSF53756">
    <property type="entry name" value="UDP-Glycosyltransferase/glycogen phosphorylase"/>
    <property type="match status" value="1"/>
</dbReference>
<feature type="domain" description="Glycosyltransferase subfamily 4-like N-terminal" evidence="1">
    <location>
        <begin position="15"/>
        <end position="177"/>
    </location>
</feature>
<evidence type="ECO:0000313" key="2">
    <source>
        <dbReference type="EMBL" id="GAG14143.1"/>
    </source>
</evidence>
<protein>
    <recommendedName>
        <fullName evidence="1">Glycosyltransferase subfamily 4-like N-terminal domain-containing protein</fullName>
    </recommendedName>
</protein>
<reference evidence="2" key="1">
    <citation type="journal article" date="2014" name="Front. Microbiol.">
        <title>High frequency of phylogenetically diverse reductive dehalogenase-homologous genes in deep subseafloor sedimentary metagenomes.</title>
        <authorList>
            <person name="Kawai M."/>
            <person name="Futagami T."/>
            <person name="Toyoda A."/>
            <person name="Takaki Y."/>
            <person name="Nishi S."/>
            <person name="Hori S."/>
            <person name="Arai W."/>
            <person name="Tsubouchi T."/>
            <person name="Morono Y."/>
            <person name="Uchiyama I."/>
            <person name="Ito T."/>
            <person name="Fujiyama A."/>
            <person name="Inagaki F."/>
            <person name="Takami H."/>
        </authorList>
    </citation>
    <scope>NUCLEOTIDE SEQUENCE</scope>
    <source>
        <strain evidence="2">Expedition CK06-06</strain>
    </source>
</reference>
<dbReference type="AlphaFoldDB" id="X0VNV6"/>
<dbReference type="CDD" id="cd03801">
    <property type="entry name" value="GT4_PimA-like"/>
    <property type="match status" value="1"/>
</dbReference>
<accession>X0VNV6</accession>
<dbReference type="EMBL" id="BARS01038830">
    <property type="protein sequence ID" value="GAG14143.1"/>
    <property type="molecule type" value="Genomic_DNA"/>
</dbReference>
<evidence type="ECO:0000259" key="1">
    <source>
        <dbReference type="Pfam" id="PF13439"/>
    </source>
</evidence>
<name>X0VNV6_9ZZZZ</name>
<dbReference type="InterPro" id="IPR050194">
    <property type="entry name" value="Glycosyltransferase_grp1"/>
</dbReference>
<organism evidence="2">
    <name type="scientific">marine sediment metagenome</name>
    <dbReference type="NCBI Taxonomy" id="412755"/>
    <lineage>
        <taxon>unclassified sequences</taxon>
        <taxon>metagenomes</taxon>
        <taxon>ecological metagenomes</taxon>
    </lineage>
</organism>